<gene>
    <name evidence="2" type="ORF">Q767_06300</name>
</gene>
<name>V6SFS7_9FLAO</name>
<dbReference type="STRING" id="1107311.Q767_06300"/>
<comment type="caution">
    <text evidence="2">The sequence shown here is derived from an EMBL/GenBank/DDBJ whole genome shotgun (WGS) entry which is preliminary data.</text>
</comment>
<dbReference type="PATRIC" id="fig|1107311.3.peg.1385"/>
<accession>V6SFS7</accession>
<feature type="signal peptide" evidence="1">
    <location>
        <begin position="1"/>
        <end position="18"/>
    </location>
</feature>
<dbReference type="EMBL" id="JRLZ01000004">
    <property type="protein sequence ID" value="KGO96508.1"/>
    <property type="molecule type" value="Genomic_DNA"/>
</dbReference>
<dbReference type="AlphaFoldDB" id="V6SFS7"/>
<protein>
    <recommendedName>
        <fullName evidence="4">TonB C-terminal domain-containing protein</fullName>
    </recommendedName>
</protein>
<keyword evidence="1" id="KW-0732">Signal</keyword>
<sequence length="319" mass="36751">MKKVFTLLFLLFFFLSFSQNPYQTASKSAPTFNGSDAKSNKEKKLEDIRFKTLKHIETKTDSVFIRRLGLKENDSISFNVAYLISSDGTTPMDSIQIDTGVKTLDNYMKLMINSLPKFVPALNPETNKAMDYKINMEAKFTVNERKLKAIFAEKKEVTNIPPILEGCQNEKFDHNKISCSTTKIYKHIYNKLSGHKPSLPEGVHMVQIMVNFSVNESGKTENIKILRRGLVDEKFEQKIIEAFESLPNFAPIESLVTNVKRVYTLPMTFNAKGNNRYIKAPIYKDDRKRNTGPSHIIYTPQSIDNRDRNNYIKDRIFSY</sequence>
<keyword evidence="3" id="KW-1185">Reference proteome</keyword>
<proteinExistence type="predicted"/>
<evidence type="ECO:0000313" key="2">
    <source>
        <dbReference type="EMBL" id="KGO96508.1"/>
    </source>
</evidence>
<dbReference type="Proteomes" id="UP000030149">
    <property type="component" value="Unassembled WGS sequence"/>
</dbReference>
<feature type="chain" id="PRO_5004752401" description="TonB C-terminal domain-containing protein" evidence="1">
    <location>
        <begin position="19"/>
        <end position="319"/>
    </location>
</feature>
<reference evidence="3" key="1">
    <citation type="submission" date="2013-09" db="EMBL/GenBank/DDBJ databases">
        <authorList>
            <person name="Zeng Z."/>
            <person name="Chen C."/>
        </authorList>
    </citation>
    <scope>NUCLEOTIDE SEQUENCE [LARGE SCALE GENOMIC DNA]</scope>
    <source>
        <strain evidence="3">DK69</strain>
    </source>
</reference>
<reference evidence="2 3" key="2">
    <citation type="journal article" date="2015" name="Stand. Genomic Sci.">
        <title>High quality draft genomic sequence of Flavobacterium enshiense DK69(T) and comparison among Flavobacterium genomes.</title>
        <authorList>
            <person name="Zeng Z."/>
            <person name="Chen C."/>
            <person name="Du H."/>
            <person name="Wang G."/>
            <person name="Li M."/>
        </authorList>
    </citation>
    <scope>NUCLEOTIDE SEQUENCE [LARGE SCALE GENOMIC DNA]</scope>
    <source>
        <strain evidence="2 3">DK69</strain>
    </source>
</reference>
<evidence type="ECO:0000313" key="3">
    <source>
        <dbReference type="Proteomes" id="UP000030149"/>
    </source>
</evidence>
<organism evidence="2 3">
    <name type="scientific">Flavobacterium enshiense DK69</name>
    <dbReference type="NCBI Taxonomy" id="1107311"/>
    <lineage>
        <taxon>Bacteria</taxon>
        <taxon>Pseudomonadati</taxon>
        <taxon>Bacteroidota</taxon>
        <taxon>Flavobacteriia</taxon>
        <taxon>Flavobacteriales</taxon>
        <taxon>Flavobacteriaceae</taxon>
        <taxon>Flavobacterium</taxon>
    </lineage>
</organism>
<evidence type="ECO:0000256" key="1">
    <source>
        <dbReference type="SAM" id="SignalP"/>
    </source>
</evidence>
<evidence type="ECO:0008006" key="4">
    <source>
        <dbReference type="Google" id="ProtNLM"/>
    </source>
</evidence>